<dbReference type="STRING" id="260086.SAMN05216207_104015"/>
<gene>
    <name evidence="2" type="ORF">SAMN05216207_104015</name>
</gene>
<evidence type="ECO:0000256" key="1">
    <source>
        <dbReference type="SAM" id="MobiDB-lite"/>
    </source>
</evidence>
<feature type="region of interest" description="Disordered" evidence="1">
    <location>
        <begin position="1"/>
        <end position="22"/>
    </location>
</feature>
<dbReference type="Proteomes" id="UP000199614">
    <property type="component" value="Unassembled WGS sequence"/>
</dbReference>
<organism evidence="2 3">
    <name type="scientific">Pseudonocardia ammonioxydans</name>
    <dbReference type="NCBI Taxonomy" id="260086"/>
    <lineage>
        <taxon>Bacteria</taxon>
        <taxon>Bacillati</taxon>
        <taxon>Actinomycetota</taxon>
        <taxon>Actinomycetes</taxon>
        <taxon>Pseudonocardiales</taxon>
        <taxon>Pseudonocardiaceae</taxon>
        <taxon>Pseudonocardia</taxon>
    </lineage>
</organism>
<feature type="compositionally biased region" description="Basic and acidic residues" evidence="1">
    <location>
        <begin position="208"/>
        <end position="226"/>
    </location>
</feature>
<sequence length="441" mass="47512">MLGMSEGEQTRDHGSGADGGGVAGAGLERIACQMPGIPGGCPHVIEQYAGTGGRKPKYCGQTVDGVPHTRYTALRVREGKLTLPAPGSGPDHEPAPVRPVSYARASIEALGGELRDQLAAHQTWAADFAARLDQQLATATDPDAAAAEITAAHRDARTRIDAAEAARDDAATRARAAETATRAATTAQAEAEAAAETALAEADDAAAEAEHARAERDQARQQHDQVLADRDQLQQQLEATRTRLVEAEHTRDEVETARARLAEDLEQTRTELEQLRAAHEQITAERDQARTELAAARDQAESQQRRAATAEHDRDTATAAREELRAERDQARERAEQAAREAGEARTAQAVAEAQNEALTRQLAHDIATERAHAQQRLDDQAARYDQQIIELRTQLATGPPEPARGEAAPVTPRRRRASRSGGRSPEGTDTTQKPPEQPQE</sequence>
<evidence type="ECO:0000313" key="3">
    <source>
        <dbReference type="Proteomes" id="UP000199614"/>
    </source>
</evidence>
<feature type="compositionally biased region" description="Basic and acidic residues" evidence="1">
    <location>
        <begin position="298"/>
        <end position="344"/>
    </location>
</feature>
<protein>
    <submittedName>
        <fullName evidence="2">Uncharacterized protein</fullName>
    </submittedName>
</protein>
<evidence type="ECO:0000313" key="2">
    <source>
        <dbReference type="EMBL" id="SFO26156.1"/>
    </source>
</evidence>
<proteinExistence type="predicted"/>
<keyword evidence="3" id="KW-1185">Reference proteome</keyword>
<dbReference type="EMBL" id="FOUY01000040">
    <property type="protein sequence ID" value="SFO26156.1"/>
    <property type="molecule type" value="Genomic_DNA"/>
</dbReference>
<feature type="region of interest" description="Disordered" evidence="1">
    <location>
        <begin position="389"/>
        <end position="441"/>
    </location>
</feature>
<accession>A0A1I5FRA8</accession>
<reference evidence="2 3" key="1">
    <citation type="submission" date="2016-10" db="EMBL/GenBank/DDBJ databases">
        <authorList>
            <person name="de Groot N.N."/>
        </authorList>
    </citation>
    <scope>NUCLEOTIDE SEQUENCE [LARGE SCALE GENOMIC DNA]</scope>
    <source>
        <strain evidence="2 3">CGMCC 4.1877</strain>
    </source>
</reference>
<dbReference type="AlphaFoldDB" id="A0A1I5FRA8"/>
<name>A0A1I5FRA8_PSUAM</name>
<feature type="compositionally biased region" description="Low complexity" evidence="1">
    <location>
        <begin position="191"/>
        <end position="200"/>
    </location>
</feature>
<feature type="region of interest" description="Disordered" evidence="1">
    <location>
        <begin position="295"/>
        <end position="357"/>
    </location>
</feature>
<feature type="region of interest" description="Disordered" evidence="1">
    <location>
        <begin position="191"/>
        <end position="226"/>
    </location>
</feature>